<reference evidence="11 12" key="1">
    <citation type="journal article" date="2018" name="Elife">
        <title>Firefly genomes illuminate parallel origins of bioluminescence in beetles.</title>
        <authorList>
            <person name="Fallon T.R."/>
            <person name="Lower S.E."/>
            <person name="Chang C.H."/>
            <person name="Bessho-Uehara M."/>
            <person name="Martin G.J."/>
            <person name="Bewick A.J."/>
            <person name="Behringer M."/>
            <person name="Debat H.J."/>
            <person name="Wong I."/>
            <person name="Day J.C."/>
            <person name="Suvorov A."/>
            <person name="Silva C.J."/>
            <person name="Stanger-Hall K.F."/>
            <person name="Hall D.W."/>
            <person name="Schmitz R.J."/>
            <person name="Nelson D.R."/>
            <person name="Lewis S.M."/>
            <person name="Shigenobu S."/>
            <person name="Bybee S.M."/>
            <person name="Larracuente A.M."/>
            <person name="Oba Y."/>
            <person name="Weng J.K."/>
        </authorList>
    </citation>
    <scope>NUCLEOTIDE SEQUENCE [LARGE SCALE GENOMIC DNA]</scope>
    <source>
        <strain evidence="11">1611_PpyrPB1</strain>
        <tissue evidence="11">Whole body</tissue>
    </source>
</reference>
<feature type="binding site" evidence="8">
    <location>
        <position position="175"/>
    </location>
    <ligand>
        <name>Zn(2+)</name>
        <dbReference type="ChEBI" id="CHEBI:29105"/>
        <label>1</label>
    </ligand>
</feature>
<dbReference type="GO" id="GO:0031012">
    <property type="term" value="C:extracellular matrix"/>
    <property type="evidence" value="ECO:0007669"/>
    <property type="project" value="InterPro"/>
</dbReference>
<feature type="binding site" description="in inhibited form" evidence="8">
    <location>
        <position position="81"/>
    </location>
    <ligand>
        <name>Zn(2+)</name>
        <dbReference type="ChEBI" id="CHEBI:29105"/>
        <label>2</label>
        <note>catalytic</note>
    </ligand>
</feature>
<dbReference type="InterPro" id="IPR006026">
    <property type="entry name" value="Peptidase_Metallo"/>
</dbReference>
<keyword evidence="3 8" id="KW-0479">Metal-binding</keyword>
<keyword evidence="9" id="KW-0732">Signal</keyword>
<dbReference type="InterPro" id="IPR021190">
    <property type="entry name" value="Pept_M10A"/>
</dbReference>
<feature type="binding site" evidence="8">
    <location>
        <position position="187"/>
    </location>
    <ligand>
        <name>Ca(2+)</name>
        <dbReference type="ChEBI" id="CHEBI:29108"/>
        <label>3</label>
    </ligand>
</feature>
<feature type="binding site" evidence="8">
    <location>
        <position position="190"/>
    </location>
    <ligand>
        <name>Ca(2+)</name>
        <dbReference type="ChEBI" id="CHEBI:29108"/>
        <label>1</label>
    </ligand>
</feature>
<feature type="domain" description="Peptidase metallopeptidase" evidence="10">
    <location>
        <begin position="95"/>
        <end position="253"/>
    </location>
</feature>
<feature type="binding site" evidence="8">
    <location>
        <position position="209"/>
    </location>
    <ligand>
        <name>Zn(2+)</name>
        <dbReference type="ChEBI" id="CHEBI:29105"/>
        <label>2</label>
        <note>catalytic</note>
    </ligand>
</feature>
<evidence type="ECO:0000259" key="10">
    <source>
        <dbReference type="SMART" id="SM00235"/>
    </source>
</evidence>
<evidence type="ECO:0000256" key="4">
    <source>
        <dbReference type="ARBA" id="ARBA00022801"/>
    </source>
</evidence>
<dbReference type="SMART" id="SM00235">
    <property type="entry name" value="ZnMc"/>
    <property type="match status" value="1"/>
</dbReference>
<feature type="binding site" evidence="8">
    <location>
        <position position="162"/>
    </location>
    <ligand>
        <name>Zn(2+)</name>
        <dbReference type="ChEBI" id="CHEBI:29105"/>
        <label>1</label>
    </ligand>
</feature>
<feature type="active site" evidence="7">
    <location>
        <position position="210"/>
    </location>
</feature>
<gene>
    <name evidence="11" type="ORF">PPYR_09955</name>
</gene>
<comment type="similarity">
    <text evidence="1">Belongs to the peptidase M10A family.</text>
</comment>
<accession>A0A5N4AF04</accession>
<keyword evidence="4" id="KW-0378">Hydrolase</keyword>
<dbReference type="PRINTS" id="PR00138">
    <property type="entry name" value="MATRIXIN"/>
</dbReference>
<feature type="binding site" evidence="8">
    <location>
        <position position="219"/>
    </location>
    <ligand>
        <name>Zn(2+)</name>
        <dbReference type="ChEBI" id="CHEBI:29105"/>
        <label>2</label>
        <note>catalytic</note>
    </ligand>
</feature>
<dbReference type="GO" id="GO:0008270">
    <property type="term" value="F:zinc ion binding"/>
    <property type="evidence" value="ECO:0007669"/>
    <property type="project" value="InterPro"/>
</dbReference>
<feature type="binding site" evidence="8">
    <location>
        <position position="150"/>
    </location>
    <ligand>
        <name>Ca(2+)</name>
        <dbReference type="ChEBI" id="CHEBI:29108"/>
        <label>2</label>
    </ligand>
</feature>
<protein>
    <recommendedName>
        <fullName evidence="10">Peptidase metallopeptidase domain-containing protein</fullName>
    </recommendedName>
</protein>
<dbReference type="InterPro" id="IPR001818">
    <property type="entry name" value="Pept_M10_metallopeptidase"/>
</dbReference>
<evidence type="ECO:0000256" key="3">
    <source>
        <dbReference type="ARBA" id="ARBA00022723"/>
    </source>
</evidence>
<evidence type="ECO:0000256" key="2">
    <source>
        <dbReference type="ARBA" id="ARBA00022670"/>
    </source>
</evidence>
<dbReference type="GO" id="GO:0006508">
    <property type="term" value="P:proteolysis"/>
    <property type="evidence" value="ECO:0007669"/>
    <property type="project" value="UniProtKB-KW"/>
</dbReference>
<proteinExistence type="inferred from homology"/>
<dbReference type="InterPro" id="IPR002477">
    <property type="entry name" value="Peptidoglycan-bd-like"/>
</dbReference>
<feature type="binding site" evidence="8">
    <location>
        <position position="160"/>
    </location>
    <ligand>
        <name>Zn(2+)</name>
        <dbReference type="ChEBI" id="CHEBI:29105"/>
        <label>1</label>
    </ligand>
</feature>
<feature type="binding site" evidence="8">
    <location>
        <position position="213"/>
    </location>
    <ligand>
        <name>Zn(2+)</name>
        <dbReference type="ChEBI" id="CHEBI:29105"/>
        <label>2</label>
        <note>catalytic</note>
    </ligand>
</feature>
<dbReference type="SUPFAM" id="SSF47090">
    <property type="entry name" value="PGBD-like"/>
    <property type="match status" value="1"/>
</dbReference>
<evidence type="ECO:0000256" key="6">
    <source>
        <dbReference type="ARBA" id="ARBA00023049"/>
    </source>
</evidence>
<dbReference type="AlphaFoldDB" id="A0A5N4AF04"/>
<feature type="chain" id="PRO_5024440023" description="Peptidase metallopeptidase domain-containing protein" evidence="9">
    <location>
        <begin position="19"/>
        <end position="254"/>
    </location>
</feature>
<evidence type="ECO:0000313" key="11">
    <source>
        <dbReference type="EMBL" id="KAB0795894.1"/>
    </source>
</evidence>
<dbReference type="Gene3D" id="3.40.390.10">
    <property type="entry name" value="Collagenase (Catalytic Domain)"/>
    <property type="match status" value="1"/>
</dbReference>
<feature type="binding site" evidence="8">
    <location>
        <position position="190"/>
    </location>
    <ligand>
        <name>Ca(2+)</name>
        <dbReference type="ChEBI" id="CHEBI:29108"/>
        <label>3</label>
    </ligand>
</feature>
<evidence type="ECO:0000256" key="7">
    <source>
        <dbReference type="PIRSR" id="PIRSR621190-1"/>
    </source>
</evidence>
<comment type="cofactor">
    <cofactor evidence="8">
        <name>Ca(2+)</name>
        <dbReference type="ChEBI" id="CHEBI:29108"/>
    </cofactor>
    <text evidence="8">Can bind about 5 Ca(2+) ions per subunit.</text>
</comment>
<feature type="binding site" evidence="8">
    <location>
        <position position="168"/>
    </location>
    <ligand>
        <name>Ca(2+)</name>
        <dbReference type="ChEBI" id="CHEBI:29108"/>
        <label>3</label>
    </ligand>
</feature>
<evidence type="ECO:0000256" key="8">
    <source>
        <dbReference type="PIRSR" id="PIRSR621190-2"/>
    </source>
</evidence>
<evidence type="ECO:0000256" key="1">
    <source>
        <dbReference type="ARBA" id="ARBA00010370"/>
    </source>
</evidence>
<keyword evidence="6" id="KW-0482">Metalloprotease</keyword>
<name>A0A5N4AF04_PHOPY</name>
<dbReference type="InterPro" id="IPR024079">
    <property type="entry name" value="MetalloPept_cat_dom_sf"/>
</dbReference>
<dbReference type="GO" id="GO:0030574">
    <property type="term" value="P:collagen catabolic process"/>
    <property type="evidence" value="ECO:0007669"/>
    <property type="project" value="TreeGrafter"/>
</dbReference>
<dbReference type="GO" id="GO:0005615">
    <property type="term" value="C:extracellular space"/>
    <property type="evidence" value="ECO:0007669"/>
    <property type="project" value="TreeGrafter"/>
</dbReference>
<dbReference type="Proteomes" id="UP000327044">
    <property type="component" value="Unassembled WGS sequence"/>
</dbReference>
<evidence type="ECO:0000256" key="5">
    <source>
        <dbReference type="ARBA" id="ARBA00022833"/>
    </source>
</evidence>
<dbReference type="EMBL" id="VVIM01000007">
    <property type="protein sequence ID" value="KAB0795894.1"/>
    <property type="molecule type" value="Genomic_DNA"/>
</dbReference>
<feature type="binding site" evidence="8">
    <location>
        <position position="183"/>
    </location>
    <ligand>
        <name>Ca(2+)</name>
        <dbReference type="ChEBI" id="CHEBI:29108"/>
        <label>2</label>
    </ligand>
</feature>
<dbReference type="InterPro" id="IPR033739">
    <property type="entry name" value="M10A_MMP"/>
</dbReference>
<feature type="signal peptide" evidence="9">
    <location>
        <begin position="1"/>
        <end position="18"/>
    </location>
</feature>
<dbReference type="GO" id="GO:0004222">
    <property type="term" value="F:metalloendopeptidase activity"/>
    <property type="evidence" value="ECO:0007669"/>
    <property type="project" value="InterPro"/>
</dbReference>
<evidence type="ECO:0000313" key="12">
    <source>
        <dbReference type="Proteomes" id="UP000327044"/>
    </source>
</evidence>
<feature type="binding site" evidence="8">
    <location>
        <position position="167"/>
    </location>
    <ligand>
        <name>Ca(2+)</name>
        <dbReference type="ChEBI" id="CHEBI:29108"/>
        <label>3</label>
    </ligand>
</feature>
<comment type="cofactor">
    <cofactor evidence="8">
        <name>Zn(2+)</name>
        <dbReference type="ChEBI" id="CHEBI:29105"/>
    </cofactor>
    <text evidence="8">Binds 2 Zn(2+) ions per subunit.</text>
</comment>
<dbReference type="GO" id="GO:0030198">
    <property type="term" value="P:extracellular matrix organization"/>
    <property type="evidence" value="ECO:0007669"/>
    <property type="project" value="TreeGrafter"/>
</dbReference>
<keyword evidence="8" id="KW-0106">Calcium</keyword>
<keyword evidence="12" id="KW-1185">Reference proteome</keyword>
<organism evidence="11 12">
    <name type="scientific">Photinus pyralis</name>
    <name type="common">Common eastern firefly</name>
    <name type="synonym">Lampyris pyralis</name>
    <dbReference type="NCBI Taxonomy" id="7054"/>
    <lineage>
        <taxon>Eukaryota</taxon>
        <taxon>Metazoa</taxon>
        <taxon>Ecdysozoa</taxon>
        <taxon>Arthropoda</taxon>
        <taxon>Hexapoda</taxon>
        <taxon>Insecta</taxon>
        <taxon>Pterygota</taxon>
        <taxon>Neoptera</taxon>
        <taxon>Endopterygota</taxon>
        <taxon>Coleoptera</taxon>
        <taxon>Polyphaga</taxon>
        <taxon>Elateriformia</taxon>
        <taxon>Elateroidea</taxon>
        <taxon>Lampyridae</taxon>
        <taxon>Lampyrinae</taxon>
        <taxon>Photinus</taxon>
    </lineage>
</organism>
<dbReference type="Pfam" id="PF01471">
    <property type="entry name" value="PG_binding_1"/>
    <property type="match status" value="1"/>
</dbReference>
<evidence type="ECO:0000256" key="9">
    <source>
        <dbReference type="SAM" id="SignalP"/>
    </source>
</evidence>
<dbReference type="PANTHER" id="PTHR10201:SF169">
    <property type="entry name" value="MATRIX METALLOPROTEINASE-16-LIKE PROTEIN"/>
    <property type="match status" value="1"/>
</dbReference>
<sequence>MKGLLIVTLAIFAAGVYAAPAISSEDQVHNYLVRFGYATKEDLQNRASLTDAIKKLQRMGKVPETGVIDEATIELIKKPRCGVADYENGKPRYNAYKGWTKKQVEFYIGTGTSYLTHEEYSSYFGAALRLWSGHTSGTTFHPTTNKSEADIITYFGSHDHGDGYPFDGRGGVLAHAFFPDDGDVHFDASEKWDIDGMGDYTSFYSVAVHELGHSMGLEHSEVEEAVMYPWYKGGGIDKLHQDDIDGMNKLYASR</sequence>
<keyword evidence="2" id="KW-0645">Protease</keyword>
<dbReference type="InterPro" id="IPR036365">
    <property type="entry name" value="PGBD-like_sf"/>
</dbReference>
<dbReference type="SUPFAM" id="SSF55486">
    <property type="entry name" value="Metalloproteases ('zincins'), catalytic domain"/>
    <property type="match status" value="1"/>
</dbReference>
<dbReference type="Pfam" id="PF00413">
    <property type="entry name" value="Peptidase_M10"/>
    <property type="match status" value="1"/>
</dbReference>
<comment type="caution">
    <text evidence="11">The sequence shown here is derived from an EMBL/GenBank/DDBJ whole genome shotgun (WGS) entry which is preliminary data.</text>
</comment>
<keyword evidence="5 8" id="KW-0862">Zinc</keyword>
<dbReference type="InParanoid" id="A0A5N4AF04"/>
<dbReference type="PANTHER" id="PTHR10201">
    <property type="entry name" value="MATRIX METALLOPROTEINASE"/>
    <property type="match status" value="1"/>
</dbReference>
<dbReference type="OrthoDB" id="10030048at2759"/>
<feature type="binding site" evidence="8">
    <location>
        <position position="185"/>
    </location>
    <ligand>
        <name>Zn(2+)</name>
        <dbReference type="ChEBI" id="CHEBI:29105"/>
        <label>1</label>
    </ligand>
</feature>
<dbReference type="CDD" id="cd04278">
    <property type="entry name" value="ZnMc_MMP"/>
    <property type="match status" value="1"/>
</dbReference>
<feature type="binding site" evidence="8">
    <location>
        <position position="227"/>
    </location>
    <ligand>
        <name>Zn(2+)</name>
        <dbReference type="ChEBI" id="CHEBI:29105"/>
        <label>2</label>
        <note>catalytic</note>
    </ligand>
</feature>